<proteinExistence type="inferred from homology"/>
<dbReference type="PANTHER" id="PTHR48069:SF3">
    <property type="entry name" value="DIHYDROFOLATE REDUCTASE"/>
    <property type="match status" value="1"/>
</dbReference>
<evidence type="ECO:0000313" key="11">
    <source>
        <dbReference type="EMBL" id="NHO66592.1"/>
    </source>
</evidence>
<dbReference type="AlphaFoldDB" id="A0A9E5ML87"/>
<dbReference type="GO" id="GO:0004146">
    <property type="term" value="F:dihydrofolate reductase activity"/>
    <property type="evidence" value="ECO:0007669"/>
    <property type="project" value="UniProtKB-EC"/>
</dbReference>
<dbReference type="PROSITE" id="PS00075">
    <property type="entry name" value="DHFR_1"/>
    <property type="match status" value="1"/>
</dbReference>
<dbReference type="EMBL" id="JAAONZ010000010">
    <property type="protein sequence ID" value="NHO66592.1"/>
    <property type="molecule type" value="Genomic_DNA"/>
</dbReference>
<comment type="function">
    <text evidence="7 8">Key enzyme in folate metabolism. Catalyzes an essential reaction for de novo glycine and purine synthesis, and for DNA precursor synthesis.</text>
</comment>
<keyword evidence="6 8" id="KW-0560">Oxidoreductase</keyword>
<dbReference type="RefSeq" id="WP_167187718.1">
    <property type="nucleotide sequence ID" value="NZ_JAAONZ010000010.1"/>
</dbReference>
<dbReference type="GO" id="GO:0070401">
    <property type="term" value="F:NADP+ binding"/>
    <property type="evidence" value="ECO:0007669"/>
    <property type="project" value="UniProtKB-ARBA"/>
</dbReference>
<feature type="domain" description="DHFR" evidence="10">
    <location>
        <begin position="5"/>
        <end position="163"/>
    </location>
</feature>
<dbReference type="InterPro" id="IPR001796">
    <property type="entry name" value="DHFR_dom"/>
</dbReference>
<evidence type="ECO:0000256" key="3">
    <source>
        <dbReference type="ARBA" id="ARBA00012856"/>
    </source>
</evidence>
<dbReference type="PIRSF" id="PIRSF000194">
    <property type="entry name" value="DHFR"/>
    <property type="match status" value="1"/>
</dbReference>
<dbReference type="GO" id="GO:0006730">
    <property type="term" value="P:one-carbon metabolic process"/>
    <property type="evidence" value="ECO:0007669"/>
    <property type="project" value="UniProtKB-KW"/>
</dbReference>
<dbReference type="Proteomes" id="UP000787472">
    <property type="component" value="Unassembled WGS sequence"/>
</dbReference>
<evidence type="ECO:0000256" key="6">
    <source>
        <dbReference type="ARBA" id="ARBA00023002"/>
    </source>
</evidence>
<dbReference type="Pfam" id="PF00186">
    <property type="entry name" value="DHFR_1"/>
    <property type="match status" value="1"/>
</dbReference>
<evidence type="ECO:0000256" key="7">
    <source>
        <dbReference type="ARBA" id="ARBA00025067"/>
    </source>
</evidence>
<evidence type="ECO:0000256" key="8">
    <source>
        <dbReference type="PIRNR" id="PIRNR000194"/>
    </source>
</evidence>
<comment type="pathway">
    <text evidence="1 8">Cofactor biosynthesis; tetrahydrofolate biosynthesis; 5,6,7,8-tetrahydrofolate from 7,8-dihydrofolate: step 1/1.</text>
</comment>
<dbReference type="SUPFAM" id="SSF53597">
    <property type="entry name" value="Dihydrofolate reductase-like"/>
    <property type="match status" value="1"/>
</dbReference>
<dbReference type="FunFam" id="3.40.430.10:FF:000001">
    <property type="entry name" value="Dihydrofolate reductase"/>
    <property type="match status" value="1"/>
</dbReference>
<accession>A0A9E5ML87</accession>
<dbReference type="GO" id="GO:0046452">
    <property type="term" value="P:dihydrofolate metabolic process"/>
    <property type="evidence" value="ECO:0007669"/>
    <property type="project" value="TreeGrafter"/>
</dbReference>
<comment type="catalytic activity">
    <reaction evidence="8">
        <text>(6S)-5,6,7,8-tetrahydrofolate + NADP(+) = 7,8-dihydrofolate + NADPH + H(+)</text>
        <dbReference type="Rhea" id="RHEA:15009"/>
        <dbReference type="ChEBI" id="CHEBI:15378"/>
        <dbReference type="ChEBI" id="CHEBI:57451"/>
        <dbReference type="ChEBI" id="CHEBI:57453"/>
        <dbReference type="ChEBI" id="CHEBI:57783"/>
        <dbReference type="ChEBI" id="CHEBI:58349"/>
        <dbReference type="EC" id="1.5.1.3"/>
    </reaction>
</comment>
<evidence type="ECO:0000256" key="1">
    <source>
        <dbReference type="ARBA" id="ARBA00004903"/>
    </source>
</evidence>
<gene>
    <name evidence="11" type="ORF">G8770_13665</name>
</gene>
<evidence type="ECO:0000313" key="12">
    <source>
        <dbReference type="Proteomes" id="UP000787472"/>
    </source>
</evidence>
<dbReference type="GO" id="GO:0005829">
    <property type="term" value="C:cytosol"/>
    <property type="evidence" value="ECO:0007669"/>
    <property type="project" value="TreeGrafter"/>
</dbReference>
<dbReference type="EC" id="1.5.1.3" evidence="3 8"/>
<dbReference type="InterPro" id="IPR024072">
    <property type="entry name" value="DHFR-like_dom_sf"/>
</dbReference>
<reference evidence="11" key="1">
    <citation type="submission" date="2020-03" db="EMBL/GenBank/DDBJ databases">
        <authorList>
            <person name="Guo F."/>
        </authorList>
    </citation>
    <scope>NUCLEOTIDE SEQUENCE</scope>
    <source>
        <strain evidence="11">JCM 30134</strain>
    </source>
</reference>
<keyword evidence="5 8" id="KW-0521">NADP</keyword>
<sequence length="165" mass="18567">MSQPRLALIVAQASNRVIGRNNKMPWHLPEDLQYFKRVTLGKPIIMGRKTFESIGRPLPGRTNIVITRQPDWHAEGAVVVSSLEAAIARGQQESTDEVMVIGGAQIYAASLPLVDRVYLTQVHRDYEGDARFPELGDGWREVAREDGHSERGDVAFSFLTFERCY</sequence>
<evidence type="ECO:0000256" key="4">
    <source>
        <dbReference type="ARBA" id="ARBA00022563"/>
    </source>
</evidence>
<dbReference type="InterPro" id="IPR017925">
    <property type="entry name" value="DHFR_CS"/>
</dbReference>
<organism evidence="11 12">
    <name type="scientific">Pseudomaricurvus hydrocarbonicus</name>
    <dbReference type="NCBI Taxonomy" id="1470433"/>
    <lineage>
        <taxon>Bacteria</taxon>
        <taxon>Pseudomonadati</taxon>
        <taxon>Pseudomonadota</taxon>
        <taxon>Gammaproteobacteria</taxon>
        <taxon>Cellvibrionales</taxon>
        <taxon>Cellvibrionaceae</taxon>
        <taxon>Pseudomaricurvus</taxon>
    </lineage>
</organism>
<comment type="caution">
    <text evidence="11">The sequence shown here is derived from an EMBL/GenBank/DDBJ whole genome shotgun (WGS) entry which is preliminary data.</text>
</comment>
<dbReference type="PANTHER" id="PTHR48069">
    <property type="entry name" value="DIHYDROFOLATE REDUCTASE"/>
    <property type="match status" value="1"/>
</dbReference>
<evidence type="ECO:0000256" key="2">
    <source>
        <dbReference type="ARBA" id="ARBA00009539"/>
    </source>
</evidence>
<dbReference type="CDD" id="cd00209">
    <property type="entry name" value="DHFR"/>
    <property type="match status" value="1"/>
</dbReference>
<keyword evidence="12" id="KW-1185">Reference proteome</keyword>
<dbReference type="GO" id="GO:0046655">
    <property type="term" value="P:folic acid metabolic process"/>
    <property type="evidence" value="ECO:0007669"/>
    <property type="project" value="TreeGrafter"/>
</dbReference>
<evidence type="ECO:0000256" key="9">
    <source>
        <dbReference type="RuleBase" id="RU004474"/>
    </source>
</evidence>
<comment type="similarity">
    <text evidence="2 8 9">Belongs to the dihydrofolate reductase family.</text>
</comment>
<dbReference type="PROSITE" id="PS51330">
    <property type="entry name" value="DHFR_2"/>
    <property type="match status" value="1"/>
</dbReference>
<dbReference type="InterPro" id="IPR012259">
    <property type="entry name" value="DHFR"/>
</dbReference>
<name>A0A9E5ML87_9GAMM</name>
<dbReference type="Gene3D" id="3.40.430.10">
    <property type="entry name" value="Dihydrofolate Reductase, subunit A"/>
    <property type="match status" value="1"/>
</dbReference>
<dbReference type="PRINTS" id="PR00070">
    <property type="entry name" value="DHFR"/>
</dbReference>
<evidence type="ECO:0000259" key="10">
    <source>
        <dbReference type="PROSITE" id="PS51330"/>
    </source>
</evidence>
<dbReference type="GO" id="GO:0046654">
    <property type="term" value="P:tetrahydrofolate biosynthetic process"/>
    <property type="evidence" value="ECO:0007669"/>
    <property type="project" value="InterPro"/>
</dbReference>
<keyword evidence="4 8" id="KW-0554">One-carbon metabolism</keyword>
<protein>
    <recommendedName>
        <fullName evidence="3 8">Dihydrofolate reductase</fullName>
        <ecNumber evidence="3 8">1.5.1.3</ecNumber>
    </recommendedName>
</protein>
<evidence type="ECO:0000256" key="5">
    <source>
        <dbReference type="ARBA" id="ARBA00022857"/>
    </source>
</evidence>